<comment type="caution">
    <text evidence="6">The sequence shown here is derived from an EMBL/GenBank/DDBJ whole genome shotgun (WGS) entry which is preliminary data.</text>
</comment>
<dbReference type="AlphaFoldDB" id="A0A498CL80"/>
<evidence type="ECO:0000256" key="3">
    <source>
        <dbReference type="ARBA" id="ARBA00022741"/>
    </source>
</evidence>
<evidence type="ECO:0000259" key="5">
    <source>
        <dbReference type="PROSITE" id="PS50893"/>
    </source>
</evidence>
<sequence>MKQEILRLERVTRLTDGVTQLDNMNLHIFQGEIMGLVCINSHGKEALVRLICQNLPIHYGYVYFQEQLVNNYEHSSMGMNRVSVIEQRSRLVEDLTVADNIFVLRRGFKKYLIEPRVLERQLRRFTDDFGVEIDAGAPVSQLSFFEKCVVELLRAVVTGVKLVVIRDISNFISAADLVKIHRLLRHCAAQGMSFLYICNHHEEAFTICDRVTLMEDGKALKVLDRPDFRDETVLQFSCEFFRGSGAGGHGEAPRDGALSLSGVVTDQMRGMSFTAGRGECVVLLDMNNTVLSDLVRLLSRGAQPQEGEIHVGGESWARDARRLKKQLGFVGEDPIHTSLFREMSYLDNLCFWLDRREPALWLNSAIRKSIVREYEPLVGEDIHAPDITGLSPASLYSLVYYRAHLLHPRVLFCVQPFSGADMYLRRHIIDLIGQVKARGTAVVLLAVSISDCLSVADRLLVVEQGRLKREYLSSEFPLFRAGQ</sequence>
<evidence type="ECO:0000256" key="2">
    <source>
        <dbReference type="ARBA" id="ARBA00022737"/>
    </source>
</evidence>
<dbReference type="PANTHER" id="PTHR43790">
    <property type="entry name" value="CARBOHYDRATE TRANSPORT ATP-BINDING PROTEIN MG119-RELATED"/>
    <property type="match status" value="1"/>
</dbReference>
<dbReference type="Gene3D" id="3.40.50.300">
    <property type="entry name" value="P-loop containing nucleotide triphosphate hydrolases"/>
    <property type="match status" value="2"/>
</dbReference>
<proteinExistence type="predicted"/>
<dbReference type="EMBL" id="RCHT01000020">
    <property type="protein sequence ID" value="RLL09587.1"/>
    <property type="molecule type" value="Genomic_DNA"/>
</dbReference>
<keyword evidence="1" id="KW-0813">Transport</keyword>
<dbReference type="SUPFAM" id="SSF52540">
    <property type="entry name" value="P-loop containing nucleoside triphosphate hydrolases"/>
    <property type="match status" value="2"/>
</dbReference>
<evidence type="ECO:0000256" key="1">
    <source>
        <dbReference type="ARBA" id="ARBA00022448"/>
    </source>
</evidence>
<dbReference type="InterPro" id="IPR050107">
    <property type="entry name" value="ABC_carbohydrate_import_ATPase"/>
</dbReference>
<dbReference type="InterPro" id="IPR003439">
    <property type="entry name" value="ABC_transporter-like_ATP-bd"/>
</dbReference>
<dbReference type="Pfam" id="PF00005">
    <property type="entry name" value="ABC_tran"/>
    <property type="match status" value="1"/>
</dbReference>
<dbReference type="GO" id="GO:0005524">
    <property type="term" value="F:ATP binding"/>
    <property type="evidence" value="ECO:0007669"/>
    <property type="project" value="UniProtKB-KW"/>
</dbReference>
<dbReference type="PANTHER" id="PTHR43790:SF9">
    <property type="entry name" value="GALACTOFURANOSE TRANSPORTER ATP-BINDING PROTEIN YTFR"/>
    <property type="match status" value="1"/>
</dbReference>
<reference evidence="6 7" key="1">
    <citation type="submission" date="2018-10" db="EMBL/GenBank/DDBJ databases">
        <title>Anaerotruncus faecis sp. nov., isolated from human feces.</title>
        <authorList>
            <person name="Wang Y.-J."/>
        </authorList>
    </citation>
    <scope>NUCLEOTIDE SEQUENCE [LARGE SCALE GENOMIC DNA]</scope>
    <source>
        <strain evidence="6 7">22A2-44</strain>
    </source>
</reference>
<keyword evidence="2" id="KW-0677">Repeat</keyword>
<keyword evidence="3" id="KW-0547">Nucleotide-binding</keyword>
<accession>A0A498CL80</accession>
<dbReference type="RefSeq" id="WP_121587189.1">
    <property type="nucleotide sequence ID" value="NZ_RCHT01000020.1"/>
</dbReference>
<dbReference type="GO" id="GO:0016887">
    <property type="term" value="F:ATP hydrolysis activity"/>
    <property type="evidence" value="ECO:0007669"/>
    <property type="project" value="InterPro"/>
</dbReference>
<keyword evidence="7" id="KW-1185">Reference proteome</keyword>
<keyword evidence="4 6" id="KW-0067">ATP-binding</keyword>
<gene>
    <name evidence="6" type="ORF">D4A47_10070</name>
</gene>
<dbReference type="Proteomes" id="UP000276301">
    <property type="component" value="Unassembled WGS sequence"/>
</dbReference>
<protein>
    <submittedName>
        <fullName evidence="6">Sugar ABC transporter ATP-binding protein</fullName>
    </submittedName>
</protein>
<evidence type="ECO:0000313" key="7">
    <source>
        <dbReference type="Proteomes" id="UP000276301"/>
    </source>
</evidence>
<dbReference type="PROSITE" id="PS50893">
    <property type="entry name" value="ABC_TRANSPORTER_2"/>
    <property type="match status" value="2"/>
</dbReference>
<feature type="domain" description="ABC transporter" evidence="5">
    <location>
        <begin position="253"/>
        <end position="481"/>
    </location>
</feature>
<name>A0A498CL80_9FIRM</name>
<organism evidence="6 7">
    <name type="scientific">Anaerotruncus massiliensis</name>
    <name type="common">ex Liu et al. 2021</name>
    <dbReference type="NCBI Taxonomy" id="2321404"/>
    <lineage>
        <taxon>Bacteria</taxon>
        <taxon>Bacillati</taxon>
        <taxon>Bacillota</taxon>
        <taxon>Clostridia</taxon>
        <taxon>Eubacteriales</taxon>
        <taxon>Oscillospiraceae</taxon>
        <taxon>Anaerotruncus</taxon>
    </lineage>
</organism>
<evidence type="ECO:0000256" key="4">
    <source>
        <dbReference type="ARBA" id="ARBA00022840"/>
    </source>
</evidence>
<dbReference type="InterPro" id="IPR027417">
    <property type="entry name" value="P-loop_NTPase"/>
</dbReference>
<feature type="domain" description="ABC transporter" evidence="5">
    <location>
        <begin position="6"/>
        <end position="241"/>
    </location>
</feature>
<evidence type="ECO:0000313" key="6">
    <source>
        <dbReference type="EMBL" id="RLL09587.1"/>
    </source>
</evidence>